<dbReference type="AlphaFoldDB" id="D2QV16"/>
<proteinExistence type="predicted"/>
<keyword evidence="2" id="KW-1185">Reference proteome</keyword>
<evidence type="ECO:0000313" key="1">
    <source>
        <dbReference type="EMBL" id="ADB42648.1"/>
    </source>
</evidence>
<dbReference type="HOGENOM" id="CLU_1947479_0_0_10"/>
<dbReference type="KEGG" id="sli:Slin_6692"/>
<dbReference type="Proteomes" id="UP000002028">
    <property type="component" value="Plasmid pSLIN01"/>
</dbReference>
<dbReference type="EMBL" id="CP001770">
    <property type="protein sequence ID" value="ADB42648.1"/>
    <property type="molecule type" value="Genomic_DNA"/>
</dbReference>
<reference evidence="1 2" key="1">
    <citation type="journal article" date="2010" name="Stand. Genomic Sci.">
        <title>Complete genome sequence of Spirosoma linguale type strain (1).</title>
        <authorList>
            <person name="Lail K."/>
            <person name="Sikorski J."/>
            <person name="Saunders E."/>
            <person name="Lapidus A."/>
            <person name="Glavina Del Rio T."/>
            <person name="Copeland A."/>
            <person name="Tice H."/>
            <person name="Cheng J.-F."/>
            <person name="Lucas S."/>
            <person name="Nolan M."/>
            <person name="Bruce D."/>
            <person name="Goodwin L."/>
            <person name="Pitluck S."/>
            <person name="Ivanova N."/>
            <person name="Mavromatis K."/>
            <person name="Ovchinnikova G."/>
            <person name="Pati A."/>
            <person name="Chen A."/>
            <person name="Palaniappan K."/>
            <person name="Land M."/>
            <person name="Hauser L."/>
            <person name="Chang Y.-J."/>
            <person name="Jeffries C.D."/>
            <person name="Chain P."/>
            <person name="Brettin T."/>
            <person name="Detter J.C."/>
            <person name="Schuetze A."/>
            <person name="Rohde M."/>
            <person name="Tindall B.J."/>
            <person name="Goeker M."/>
            <person name="Bristow J."/>
            <person name="Eisen J.A."/>
            <person name="Markowitz V."/>
            <person name="Hugenholtz P."/>
            <person name="Kyrpides N.C."/>
            <person name="Klenk H.-P."/>
            <person name="Chen F."/>
        </authorList>
    </citation>
    <scope>NUCLEOTIDE SEQUENCE [LARGE SCALE GENOMIC DNA]</scope>
    <source>
        <strain evidence="2">ATCC 33905 / DSM 74 / LMG 10896 / Claus 1</strain>
    </source>
</reference>
<name>D2QV16_SPILD</name>
<organism evidence="1 2">
    <name type="scientific">Spirosoma linguale (strain ATCC 33905 / DSM 74 / LMG 10896 / Claus 1)</name>
    <dbReference type="NCBI Taxonomy" id="504472"/>
    <lineage>
        <taxon>Bacteria</taxon>
        <taxon>Pseudomonadati</taxon>
        <taxon>Bacteroidota</taxon>
        <taxon>Cytophagia</taxon>
        <taxon>Cytophagales</taxon>
        <taxon>Cytophagaceae</taxon>
        <taxon>Spirosoma</taxon>
    </lineage>
</organism>
<gene>
    <name evidence="1" type="ordered locus">Slin_6692</name>
</gene>
<geneLocation type="plasmid" evidence="1 2">
    <name>pSLIN01</name>
</geneLocation>
<accession>D2QV16</accession>
<sequence>MATKPVPSPEQPVPVFLIDATNKQVNSVSHDGSLEQLYEWIDCDTIDYTARQLNGDGIFCNDLLPDDPYQVAFRLRSTRQIIYGNGVWTGSNGEGDTVTPNASLTEVTAEIEFLGPVAYQPTPIYVFSW</sequence>
<keyword evidence="1" id="KW-0614">Plasmid</keyword>
<evidence type="ECO:0000313" key="2">
    <source>
        <dbReference type="Proteomes" id="UP000002028"/>
    </source>
</evidence>
<protein>
    <submittedName>
        <fullName evidence="1">Uncharacterized protein</fullName>
    </submittedName>
</protein>